<dbReference type="PROSITE" id="PS51257">
    <property type="entry name" value="PROKAR_LIPOPROTEIN"/>
    <property type="match status" value="1"/>
</dbReference>
<protein>
    <recommendedName>
        <fullName evidence="3">PKD domain-containing protein</fullName>
    </recommendedName>
</protein>
<name>A0ABR9XIW5_9SPHI</name>
<proteinExistence type="predicted"/>
<gene>
    <name evidence="1" type="ORF">IRJ18_13230</name>
</gene>
<organism evidence="1 2">
    <name type="scientific">Mucilaginibacter boryungensis</name>
    <dbReference type="NCBI Taxonomy" id="768480"/>
    <lineage>
        <taxon>Bacteria</taxon>
        <taxon>Pseudomonadati</taxon>
        <taxon>Bacteroidota</taxon>
        <taxon>Sphingobacteriia</taxon>
        <taxon>Sphingobacteriales</taxon>
        <taxon>Sphingobacteriaceae</taxon>
        <taxon>Mucilaginibacter</taxon>
    </lineage>
</organism>
<keyword evidence="2" id="KW-1185">Reference proteome</keyword>
<dbReference type="RefSeq" id="WP_194106800.1">
    <property type="nucleotide sequence ID" value="NZ_JADFFM010000002.1"/>
</dbReference>
<evidence type="ECO:0000313" key="2">
    <source>
        <dbReference type="Proteomes" id="UP000632774"/>
    </source>
</evidence>
<evidence type="ECO:0000313" key="1">
    <source>
        <dbReference type="EMBL" id="MBE9667328.1"/>
    </source>
</evidence>
<dbReference type="Proteomes" id="UP000632774">
    <property type="component" value="Unassembled WGS sequence"/>
</dbReference>
<reference evidence="1 2" key="1">
    <citation type="submission" date="2020-10" db="EMBL/GenBank/DDBJ databases">
        <title>Mucilaginibacter mali sp. nov., isolated from rhizosphere soil of apple orchard.</title>
        <authorList>
            <person name="Lee J.-S."/>
            <person name="Kim H.S."/>
            <person name="Kim J.-S."/>
        </authorList>
    </citation>
    <scope>NUCLEOTIDE SEQUENCE [LARGE SCALE GENOMIC DNA]</scope>
    <source>
        <strain evidence="1 2">KCTC 23157</strain>
    </source>
</reference>
<evidence type="ECO:0008006" key="3">
    <source>
        <dbReference type="Google" id="ProtNLM"/>
    </source>
</evidence>
<dbReference type="EMBL" id="JADFFM010000002">
    <property type="protein sequence ID" value="MBE9667328.1"/>
    <property type="molecule type" value="Genomic_DNA"/>
</dbReference>
<accession>A0ABR9XIW5</accession>
<comment type="caution">
    <text evidence="1">The sequence shown here is derived from an EMBL/GenBank/DDBJ whole genome shotgun (WGS) entry which is preliminary data.</text>
</comment>
<sequence>MKKLIYCLFAILPAYFIIQGCNKLDGIISANGQLTATKSEVKINEPDTLVAVDAKATDNISWIVTPGGANSISTNKNAAAIKFTQAGTYNVKASINGVNTESLTIKVNSSVYTPPAGSTTLPLTGDQMSITPGLYKSVYSDSTYIYLNFQTTNTYCVTDRLNFTGSVDAGNYQLAFNNITEFGTCTGSTSTLHGGLNFKQSAALLANGTYPLNISLNGTTYTGSIVVTSATITFNWTYTSGVVINPKIITR</sequence>